<proteinExistence type="predicted"/>
<keyword evidence="2" id="KW-1185">Reference proteome</keyword>
<dbReference type="EMBL" id="JAQIZT010000007">
    <property type="protein sequence ID" value="KAJ6990076.1"/>
    <property type="molecule type" value="Genomic_DNA"/>
</dbReference>
<dbReference type="AlphaFoldDB" id="A0AAD6VVR1"/>
<comment type="caution">
    <text evidence="1">The sequence shown here is derived from an EMBL/GenBank/DDBJ whole genome shotgun (WGS) entry which is preliminary data.</text>
</comment>
<sequence>MGVCRACCPLRTKLHSSAKHWVLLNRQASPTLGTPKTWKLCQRQIHQRPANSFLTELKKKDEVLFTRRLFLE</sequence>
<name>A0AAD6VVR1_9ROSI</name>
<organism evidence="1 2">
    <name type="scientific">Populus alba x Populus x berolinensis</name>
    <dbReference type="NCBI Taxonomy" id="444605"/>
    <lineage>
        <taxon>Eukaryota</taxon>
        <taxon>Viridiplantae</taxon>
        <taxon>Streptophyta</taxon>
        <taxon>Embryophyta</taxon>
        <taxon>Tracheophyta</taxon>
        <taxon>Spermatophyta</taxon>
        <taxon>Magnoliopsida</taxon>
        <taxon>eudicotyledons</taxon>
        <taxon>Gunneridae</taxon>
        <taxon>Pentapetalae</taxon>
        <taxon>rosids</taxon>
        <taxon>fabids</taxon>
        <taxon>Malpighiales</taxon>
        <taxon>Salicaceae</taxon>
        <taxon>Saliceae</taxon>
        <taxon>Populus</taxon>
    </lineage>
</organism>
<gene>
    <name evidence="1" type="ORF">NC653_018564</name>
</gene>
<evidence type="ECO:0000313" key="2">
    <source>
        <dbReference type="Proteomes" id="UP001164929"/>
    </source>
</evidence>
<evidence type="ECO:0000313" key="1">
    <source>
        <dbReference type="EMBL" id="KAJ6990076.1"/>
    </source>
</evidence>
<accession>A0AAD6VVR1</accession>
<protein>
    <submittedName>
        <fullName evidence="1">Uncharacterized protein</fullName>
    </submittedName>
</protein>
<dbReference type="Proteomes" id="UP001164929">
    <property type="component" value="Chromosome 7"/>
</dbReference>
<reference evidence="1" key="1">
    <citation type="journal article" date="2023" name="Mol. Ecol. Resour.">
        <title>Chromosome-level genome assembly of a triploid poplar Populus alba 'Berolinensis'.</title>
        <authorList>
            <person name="Chen S."/>
            <person name="Yu Y."/>
            <person name="Wang X."/>
            <person name="Wang S."/>
            <person name="Zhang T."/>
            <person name="Zhou Y."/>
            <person name="He R."/>
            <person name="Meng N."/>
            <person name="Wang Y."/>
            <person name="Liu W."/>
            <person name="Liu Z."/>
            <person name="Liu J."/>
            <person name="Guo Q."/>
            <person name="Huang H."/>
            <person name="Sederoff R.R."/>
            <person name="Wang G."/>
            <person name="Qu G."/>
            <person name="Chen S."/>
        </authorList>
    </citation>
    <scope>NUCLEOTIDE SEQUENCE</scope>
    <source>
        <strain evidence="1">SC-2020</strain>
    </source>
</reference>